<dbReference type="GO" id="GO:0015459">
    <property type="term" value="F:potassium channel regulator activity"/>
    <property type="evidence" value="ECO:0007669"/>
    <property type="project" value="TreeGrafter"/>
</dbReference>
<dbReference type="AlphaFoldDB" id="A0A7R9LGH3"/>
<dbReference type="GO" id="GO:1901379">
    <property type="term" value="P:regulation of potassium ion transmembrane transport"/>
    <property type="evidence" value="ECO:0007669"/>
    <property type="project" value="TreeGrafter"/>
</dbReference>
<dbReference type="InterPro" id="IPR023210">
    <property type="entry name" value="NADP_OxRdtase_dom"/>
</dbReference>
<keyword evidence="9" id="KW-0406">Ion transport</keyword>
<dbReference type="GO" id="GO:0008076">
    <property type="term" value="C:voltage-gated potassium channel complex"/>
    <property type="evidence" value="ECO:0007669"/>
    <property type="project" value="TreeGrafter"/>
</dbReference>
<dbReference type="InterPro" id="IPR036812">
    <property type="entry name" value="NAD(P)_OxRdtase_dom_sf"/>
</dbReference>
<comment type="subcellular location">
    <subcellularLocation>
        <location evidence="1">Cytoplasm</location>
    </subcellularLocation>
</comment>
<dbReference type="NCBIfam" id="TIGR01293">
    <property type="entry name" value="Kv_beta"/>
    <property type="match status" value="1"/>
</dbReference>
<evidence type="ECO:0000256" key="9">
    <source>
        <dbReference type="ARBA" id="ARBA00023065"/>
    </source>
</evidence>
<dbReference type="CDD" id="cd19142">
    <property type="entry name" value="AKR_AKR6B1"/>
    <property type="match status" value="1"/>
</dbReference>
<dbReference type="PRINTS" id="PR01577">
    <property type="entry name" value="KCNABCHANNEL"/>
</dbReference>
<dbReference type="InterPro" id="IPR005399">
    <property type="entry name" value="K_chnl_volt-dep_bsu_KCNAB-rel"/>
</dbReference>
<feature type="domain" description="NADP-dependent oxidoreductase" evidence="10">
    <location>
        <begin position="73"/>
        <end position="359"/>
    </location>
</feature>
<accession>A0A7R9LGH3</accession>
<dbReference type="GO" id="GO:0044325">
    <property type="term" value="F:transmembrane transporter binding"/>
    <property type="evidence" value="ECO:0007669"/>
    <property type="project" value="TreeGrafter"/>
</dbReference>
<dbReference type="EMBL" id="CAJPVJ010000511">
    <property type="protein sequence ID" value="CAG2162709.1"/>
    <property type="molecule type" value="Genomic_DNA"/>
</dbReference>
<dbReference type="Proteomes" id="UP000728032">
    <property type="component" value="Unassembled WGS sequence"/>
</dbReference>
<evidence type="ECO:0000313" key="12">
    <source>
        <dbReference type="Proteomes" id="UP000728032"/>
    </source>
</evidence>
<keyword evidence="4" id="KW-0963">Cytoplasm</keyword>
<keyword evidence="12" id="KW-1185">Reference proteome</keyword>
<dbReference type="PANTHER" id="PTHR43150">
    <property type="entry name" value="HYPERKINETIC, ISOFORM M"/>
    <property type="match status" value="1"/>
</dbReference>
<evidence type="ECO:0000256" key="1">
    <source>
        <dbReference type="ARBA" id="ARBA00004496"/>
    </source>
</evidence>
<sequence>MNTRNNYTLDNKDTLNDFSYMTIGGCNSPAFSATPSSPHYEIFANFAPSSFIAMKYRNLGKNGLRVPNVGFSAWNAFGNRINEQMAEELLTLAYENGVNYFDTGDGYANGKCETVLGNILKKKNWKRSSYIVSTKLFWYNGPTAHNSGGLSRKFIIEAVEASLKRLQLKYIDILIINKLDGLCPMEELVRTMAHLINNGIIFYWGTSRFAPMHISEAFSIARQFNCPAPVCEQMEYHMFSRDKMELFMPELFHKIGTGCIVWSPMSLNYDEGIQLITRRTIPYEEKLAQNAKHLELSMIADKLGCDQTQLTIAWSLRNENVNCVLIAPTTVDQLYQQLHALTIVPKLTANLIEEIEKILENKPSFRRLQHNTSVPGIQCEEVPQTDDTNNESNI</sequence>
<keyword evidence="5" id="KW-0633">Potassium transport</keyword>
<evidence type="ECO:0000256" key="7">
    <source>
        <dbReference type="ARBA" id="ARBA00022958"/>
    </source>
</evidence>
<dbReference type="SUPFAM" id="SSF51430">
    <property type="entry name" value="NAD(P)-linked oxidoreductase"/>
    <property type="match status" value="1"/>
</dbReference>
<dbReference type="EMBL" id="OC915336">
    <property type="protein sequence ID" value="CAD7639947.1"/>
    <property type="molecule type" value="Genomic_DNA"/>
</dbReference>
<dbReference type="GO" id="GO:0005737">
    <property type="term" value="C:cytoplasm"/>
    <property type="evidence" value="ECO:0007669"/>
    <property type="project" value="UniProtKB-SubCell"/>
</dbReference>
<evidence type="ECO:0000256" key="8">
    <source>
        <dbReference type="ARBA" id="ARBA00023002"/>
    </source>
</evidence>
<dbReference type="GO" id="GO:0005249">
    <property type="term" value="F:voltage-gated potassium channel activity"/>
    <property type="evidence" value="ECO:0007669"/>
    <property type="project" value="InterPro"/>
</dbReference>
<name>A0A7R9LGH3_9ACAR</name>
<gene>
    <name evidence="11" type="ORF">ONB1V03_LOCUS2301</name>
</gene>
<evidence type="ECO:0000256" key="3">
    <source>
        <dbReference type="ARBA" id="ARBA00022448"/>
    </source>
</evidence>
<organism evidence="11">
    <name type="scientific">Oppiella nova</name>
    <dbReference type="NCBI Taxonomy" id="334625"/>
    <lineage>
        <taxon>Eukaryota</taxon>
        <taxon>Metazoa</taxon>
        <taxon>Ecdysozoa</taxon>
        <taxon>Arthropoda</taxon>
        <taxon>Chelicerata</taxon>
        <taxon>Arachnida</taxon>
        <taxon>Acari</taxon>
        <taxon>Acariformes</taxon>
        <taxon>Sarcoptiformes</taxon>
        <taxon>Oribatida</taxon>
        <taxon>Brachypylina</taxon>
        <taxon>Oppioidea</taxon>
        <taxon>Oppiidae</taxon>
        <taxon>Oppiella</taxon>
    </lineage>
</organism>
<keyword evidence="6" id="KW-0521">NADP</keyword>
<evidence type="ECO:0000256" key="6">
    <source>
        <dbReference type="ARBA" id="ARBA00022857"/>
    </source>
</evidence>
<proteinExistence type="inferred from homology"/>
<dbReference type="PANTHER" id="PTHR43150:SF2">
    <property type="entry name" value="HYPERKINETIC, ISOFORM M"/>
    <property type="match status" value="1"/>
</dbReference>
<comment type="similarity">
    <text evidence="2">Belongs to the shaker potassium channel beta subunit family.</text>
</comment>
<dbReference type="Pfam" id="PF00248">
    <property type="entry name" value="Aldo_ket_red"/>
    <property type="match status" value="1"/>
</dbReference>
<evidence type="ECO:0000259" key="10">
    <source>
        <dbReference type="Pfam" id="PF00248"/>
    </source>
</evidence>
<evidence type="ECO:0000256" key="4">
    <source>
        <dbReference type="ARBA" id="ARBA00022490"/>
    </source>
</evidence>
<keyword evidence="8" id="KW-0560">Oxidoreductase</keyword>
<dbReference type="InterPro" id="IPR005983">
    <property type="entry name" value="K_chnl_volt-dep_bsu_KCNAB"/>
</dbReference>
<dbReference type="Gene3D" id="3.20.20.100">
    <property type="entry name" value="NADP-dependent oxidoreductase domain"/>
    <property type="match status" value="1"/>
</dbReference>
<dbReference type="OrthoDB" id="1720422at2759"/>
<evidence type="ECO:0000313" key="11">
    <source>
        <dbReference type="EMBL" id="CAD7639947.1"/>
    </source>
</evidence>
<protein>
    <recommendedName>
        <fullName evidence="10">NADP-dependent oxidoreductase domain-containing protein</fullName>
    </recommendedName>
</protein>
<evidence type="ECO:0000256" key="2">
    <source>
        <dbReference type="ARBA" id="ARBA00006515"/>
    </source>
</evidence>
<evidence type="ECO:0000256" key="5">
    <source>
        <dbReference type="ARBA" id="ARBA00022538"/>
    </source>
</evidence>
<keyword evidence="7" id="KW-0630">Potassium</keyword>
<keyword evidence="3" id="KW-0813">Transport</keyword>
<dbReference type="GO" id="GO:0016491">
    <property type="term" value="F:oxidoreductase activity"/>
    <property type="evidence" value="ECO:0007669"/>
    <property type="project" value="UniProtKB-KW"/>
</dbReference>
<reference evidence="11" key="1">
    <citation type="submission" date="2020-11" db="EMBL/GenBank/DDBJ databases">
        <authorList>
            <person name="Tran Van P."/>
        </authorList>
    </citation>
    <scope>NUCLEOTIDE SEQUENCE</scope>
</reference>